<dbReference type="InterPro" id="IPR052591">
    <property type="entry name" value="CML21-like"/>
</dbReference>
<dbReference type="AlphaFoldDB" id="A0A6P6WMX9"/>
<accession>A0A6P6WMX9</accession>
<sequence>MKDSPVIDLPTAGYLEGTFRHYADLKLLSGKVVGMFCCHKPQSKYERLDRKLEKRMIEIKKSASGQSNFRSINSIIMKFPQFKEGLKEIRDIFRQYDEDNNATIEREELKKCSQELQLTIREEEIDDLFYYCDINENEGIQLNEFIVLLCLIYFLTDYSIPSHTASDILSPQLQATFNIIIEAFLFLDKKGKGKLNRKDVVQALNEASSLERSPSHVTHTRFKEMDWNRKGKVGFREFLFAFIDWVGMDSDDEAIEIEN</sequence>
<dbReference type="SMART" id="SM00054">
    <property type="entry name" value="EFh"/>
    <property type="match status" value="4"/>
</dbReference>
<evidence type="ECO:0000313" key="2">
    <source>
        <dbReference type="Proteomes" id="UP001652660"/>
    </source>
</evidence>
<dbReference type="Gene3D" id="1.10.238.10">
    <property type="entry name" value="EF-hand"/>
    <property type="match status" value="2"/>
</dbReference>
<dbReference type="SUPFAM" id="SSF47473">
    <property type="entry name" value="EF-hand"/>
    <property type="match status" value="1"/>
</dbReference>
<dbReference type="GeneID" id="113734443"/>
<reference evidence="3" key="2">
    <citation type="submission" date="2025-04" db="UniProtKB">
        <authorList>
            <consortium name="RefSeq"/>
        </authorList>
    </citation>
    <scope>IDENTIFICATION</scope>
    <source>
        <tissue evidence="3 4">Leaves</tissue>
    </source>
</reference>
<proteinExistence type="predicted"/>
<dbReference type="InterPro" id="IPR002048">
    <property type="entry name" value="EF_hand_dom"/>
</dbReference>
<protein>
    <submittedName>
        <fullName evidence="3 4">Probable calcium-binding protein CML22 isoform X1</fullName>
    </submittedName>
</protein>
<evidence type="ECO:0000313" key="3">
    <source>
        <dbReference type="RefSeq" id="XP_027116788.1"/>
    </source>
</evidence>
<organism evidence="2 3">
    <name type="scientific">Coffea arabica</name>
    <name type="common">Arabian coffee</name>
    <dbReference type="NCBI Taxonomy" id="13443"/>
    <lineage>
        <taxon>Eukaryota</taxon>
        <taxon>Viridiplantae</taxon>
        <taxon>Streptophyta</taxon>
        <taxon>Embryophyta</taxon>
        <taxon>Tracheophyta</taxon>
        <taxon>Spermatophyta</taxon>
        <taxon>Magnoliopsida</taxon>
        <taxon>eudicotyledons</taxon>
        <taxon>Gunneridae</taxon>
        <taxon>Pentapetalae</taxon>
        <taxon>asterids</taxon>
        <taxon>lamiids</taxon>
        <taxon>Gentianales</taxon>
        <taxon>Rubiaceae</taxon>
        <taxon>Ixoroideae</taxon>
        <taxon>Gardenieae complex</taxon>
        <taxon>Bertiereae - Coffeeae clade</taxon>
        <taxon>Coffeeae</taxon>
        <taxon>Coffea</taxon>
    </lineage>
</organism>
<dbReference type="PANTHER" id="PTHR23064">
    <property type="entry name" value="TROPONIN"/>
    <property type="match status" value="1"/>
</dbReference>
<dbReference type="Proteomes" id="UP001652660">
    <property type="component" value="Chromosome 3c"/>
</dbReference>
<dbReference type="CDD" id="cd00051">
    <property type="entry name" value="EFh"/>
    <property type="match status" value="1"/>
</dbReference>
<keyword evidence="2" id="KW-1185">Reference proteome</keyword>
<dbReference type="Pfam" id="PF13499">
    <property type="entry name" value="EF-hand_7"/>
    <property type="match status" value="1"/>
</dbReference>
<name>A0A6P6WMX9_COFAR</name>
<reference evidence="2" key="1">
    <citation type="journal article" date="2025" name="Foods">
        <title>Unveiling the Microbial Signatures of Arabica Coffee Cherries: Insights into Ripeness Specific Diversity, Functional Traits, and Implications for Quality and Safety.</title>
        <authorList>
            <consortium name="RefSeq"/>
            <person name="Tenea G.N."/>
            <person name="Cifuentes V."/>
            <person name="Reyes P."/>
            <person name="Cevallos-Vallejos M."/>
        </authorList>
    </citation>
    <scope>NUCLEOTIDE SEQUENCE [LARGE SCALE GENOMIC DNA]</scope>
</reference>
<feature type="domain" description="EF-hand" evidence="1">
    <location>
        <begin position="84"/>
        <end position="119"/>
    </location>
</feature>
<dbReference type="InterPro" id="IPR011992">
    <property type="entry name" value="EF-hand-dom_pair"/>
</dbReference>
<dbReference type="GO" id="GO:0005509">
    <property type="term" value="F:calcium ion binding"/>
    <property type="evidence" value="ECO:0007669"/>
    <property type="project" value="InterPro"/>
</dbReference>
<feature type="domain" description="EF-hand" evidence="1">
    <location>
        <begin position="175"/>
        <end position="210"/>
    </location>
</feature>
<dbReference type="RefSeq" id="XP_027116788.1">
    <property type="nucleotide sequence ID" value="XM_027260987.1"/>
</dbReference>
<dbReference type="PROSITE" id="PS50222">
    <property type="entry name" value="EF_HAND_2"/>
    <property type="match status" value="2"/>
</dbReference>
<evidence type="ECO:0000259" key="1">
    <source>
        <dbReference type="PROSITE" id="PS50222"/>
    </source>
</evidence>
<dbReference type="OrthoDB" id="26525at2759"/>
<dbReference type="RefSeq" id="XP_071938228.1">
    <property type="nucleotide sequence ID" value="XM_072082127.1"/>
</dbReference>
<gene>
    <name evidence="3 4" type="primary">LOC113734443</name>
</gene>
<evidence type="ECO:0000313" key="4">
    <source>
        <dbReference type="RefSeq" id="XP_071938228.1"/>
    </source>
</evidence>